<dbReference type="Proteomes" id="UP000789390">
    <property type="component" value="Unassembled WGS sequence"/>
</dbReference>
<evidence type="ECO:0000313" key="6">
    <source>
        <dbReference type="EMBL" id="CAH0110701.1"/>
    </source>
</evidence>
<proteinExistence type="predicted"/>
<evidence type="ECO:0000256" key="4">
    <source>
        <dbReference type="SAM" id="MobiDB-lite"/>
    </source>
</evidence>
<dbReference type="GO" id="GO:0016460">
    <property type="term" value="C:myosin II complex"/>
    <property type="evidence" value="ECO:0007669"/>
    <property type="project" value="TreeGrafter"/>
</dbReference>
<feature type="domain" description="EF-hand" evidence="5">
    <location>
        <begin position="228"/>
        <end position="263"/>
    </location>
</feature>
<evidence type="ECO:0000256" key="2">
    <source>
        <dbReference type="ARBA" id="ARBA00022837"/>
    </source>
</evidence>
<evidence type="ECO:0000259" key="5">
    <source>
        <dbReference type="PROSITE" id="PS50222"/>
    </source>
</evidence>
<dbReference type="PROSITE" id="PS00018">
    <property type="entry name" value="EF_HAND_1"/>
    <property type="match status" value="1"/>
</dbReference>
<comment type="function">
    <text evidence="3">Troponin is the central regulatory protein of striated muscle contraction. Tn consists of three components: Tn-I which is the inhibitor of actomyosin ATPase, Tn-T which contains the binding site for tropomyosin and Tn-C. The binding of calcium to Tn-C abolishes the inhibitory action of Tn on actin filaments.</text>
</comment>
<dbReference type="FunFam" id="1.10.238.10:FF:000818">
    <property type="entry name" value="Calmodulin-like protein"/>
    <property type="match status" value="1"/>
</dbReference>
<protein>
    <recommendedName>
        <fullName evidence="5">EF-hand domain-containing protein</fullName>
    </recommendedName>
</protein>
<dbReference type="EMBL" id="CAKKLH010000305">
    <property type="protein sequence ID" value="CAH0110701.1"/>
    <property type="molecule type" value="Genomic_DNA"/>
</dbReference>
<dbReference type="AlphaFoldDB" id="A0A8J2S512"/>
<sequence length="292" mass="32818">MKTLKCRETSSEICGRRQLGTGLAQILRIREHNNCSSHNIMAFAAARMILKDKRRKPSREEYSSPRNRSKARGKQSEGSIHLSTINQPVGSSKPSVTKSNDPGSKSNCQSAKSSSGKNSGNNRNNQKVKKPCNSNNQHDLTVTIDLSEHGLTEDQVADFKEAFIAIDKDEDGLITVTELGKVMKSLGQRSTDKELKTLVREVSSSNLRNTVEFNEFLQLMSKKLKNDGCEEELLEAFRVFDKLGEGWIMSADLRDVMQHLGERLSDIEVNDMLKEADRDNNGRVFYQVRTTH</sequence>
<dbReference type="Pfam" id="PF13499">
    <property type="entry name" value="EF-hand_7"/>
    <property type="match status" value="2"/>
</dbReference>
<reference evidence="6" key="1">
    <citation type="submission" date="2021-11" db="EMBL/GenBank/DDBJ databases">
        <authorList>
            <person name="Schell T."/>
        </authorList>
    </citation>
    <scope>NUCLEOTIDE SEQUENCE</scope>
    <source>
        <strain evidence="6">M5</strain>
    </source>
</reference>
<dbReference type="SMART" id="SM00054">
    <property type="entry name" value="EFh"/>
    <property type="match status" value="3"/>
</dbReference>
<keyword evidence="1" id="KW-0677">Repeat</keyword>
<dbReference type="InterPro" id="IPR011992">
    <property type="entry name" value="EF-hand-dom_pair"/>
</dbReference>
<name>A0A8J2S512_9CRUS</name>
<feature type="region of interest" description="Disordered" evidence="4">
    <location>
        <begin position="52"/>
        <end position="137"/>
    </location>
</feature>
<keyword evidence="2" id="KW-0106">Calcium</keyword>
<dbReference type="SUPFAM" id="SSF47473">
    <property type="entry name" value="EF-hand"/>
    <property type="match status" value="1"/>
</dbReference>
<organism evidence="6 7">
    <name type="scientific">Daphnia galeata</name>
    <dbReference type="NCBI Taxonomy" id="27404"/>
    <lineage>
        <taxon>Eukaryota</taxon>
        <taxon>Metazoa</taxon>
        <taxon>Ecdysozoa</taxon>
        <taxon>Arthropoda</taxon>
        <taxon>Crustacea</taxon>
        <taxon>Branchiopoda</taxon>
        <taxon>Diplostraca</taxon>
        <taxon>Cladocera</taxon>
        <taxon>Anomopoda</taxon>
        <taxon>Daphniidae</taxon>
        <taxon>Daphnia</taxon>
    </lineage>
</organism>
<dbReference type="CDD" id="cd00051">
    <property type="entry name" value="EFh"/>
    <property type="match status" value="2"/>
</dbReference>
<feature type="compositionally biased region" description="Low complexity" evidence="4">
    <location>
        <begin position="104"/>
        <end position="125"/>
    </location>
</feature>
<evidence type="ECO:0000256" key="1">
    <source>
        <dbReference type="ARBA" id="ARBA00022737"/>
    </source>
</evidence>
<dbReference type="PROSITE" id="PS50222">
    <property type="entry name" value="EF_HAND_2"/>
    <property type="match status" value="2"/>
</dbReference>
<dbReference type="Gene3D" id="1.10.238.10">
    <property type="entry name" value="EF-hand"/>
    <property type="match status" value="2"/>
</dbReference>
<dbReference type="InterPro" id="IPR018247">
    <property type="entry name" value="EF_Hand_1_Ca_BS"/>
</dbReference>
<dbReference type="PANTHER" id="PTHR23048:SF0">
    <property type="entry name" value="CALMODULIN LIKE 3"/>
    <property type="match status" value="1"/>
</dbReference>
<feature type="compositionally biased region" description="Polar residues" evidence="4">
    <location>
        <begin position="76"/>
        <end position="103"/>
    </location>
</feature>
<keyword evidence="7" id="KW-1185">Reference proteome</keyword>
<dbReference type="GO" id="GO:0005509">
    <property type="term" value="F:calcium ion binding"/>
    <property type="evidence" value="ECO:0007669"/>
    <property type="project" value="InterPro"/>
</dbReference>
<feature type="domain" description="EF-hand" evidence="5">
    <location>
        <begin position="154"/>
        <end position="189"/>
    </location>
</feature>
<accession>A0A8J2S512</accession>
<evidence type="ECO:0000313" key="7">
    <source>
        <dbReference type="Proteomes" id="UP000789390"/>
    </source>
</evidence>
<comment type="caution">
    <text evidence="6">The sequence shown here is derived from an EMBL/GenBank/DDBJ whole genome shotgun (WGS) entry which is preliminary data.</text>
</comment>
<dbReference type="PANTHER" id="PTHR23048">
    <property type="entry name" value="MYOSIN LIGHT CHAIN 1, 3"/>
    <property type="match status" value="1"/>
</dbReference>
<dbReference type="OrthoDB" id="26525at2759"/>
<evidence type="ECO:0000256" key="3">
    <source>
        <dbReference type="ARBA" id="ARBA00037722"/>
    </source>
</evidence>
<dbReference type="InterPro" id="IPR050230">
    <property type="entry name" value="CALM/Myosin/TropC-like"/>
</dbReference>
<dbReference type="InterPro" id="IPR002048">
    <property type="entry name" value="EF_hand_dom"/>
</dbReference>
<gene>
    <name evidence="6" type="ORF">DGAL_LOCUS14294</name>
</gene>